<feature type="transmembrane region" description="Helical" evidence="2">
    <location>
        <begin position="62"/>
        <end position="80"/>
    </location>
</feature>
<dbReference type="Pfam" id="PF01595">
    <property type="entry name" value="CNNM"/>
    <property type="match status" value="1"/>
</dbReference>
<dbReference type="SUPFAM" id="SSF54631">
    <property type="entry name" value="CBS-domain pair"/>
    <property type="match status" value="1"/>
</dbReference>
<dbReference type="GO" id="GO:0010960">
    <property type="term" value="P:magnesium ion homeostasis"/>
    <property type="evidence" value="ECO:0007669"/>
    <property type="project" value="InterPro"/>
</dbReference>
<proteinExistence type="predicted"/>
<dbReference type="GO" id="GO:0016020">
    <property type="term" value="C:membrane"/>
    <property type="evidence" value="ECO:0007669"/>
    <property type="project" value="UniProtKB-UniRule"/>
</dbReference>
<feature type="transmembrane region" description="Helical" evidence="2">
    <location>
        <begin position="34"/>
        <end position="56"/>
    </location>
</feature>
<feature type="transmembrane region" description="Helical" evidence="2">
    <location>
        <begin position="87"/>
        <end position="111"/>
    </location>
</feature>
<dbReference type="PROSITE" id="PS51846">
    <property type="entry name" value="CNNM"/>
    <property type="match status" value="1"/>
</dbReference>
<evidence type="ECO:0000256" key="1">
    <source>
        <dbReference type="PROSITE-ProRule" id="PRU01193"/>
    </source>
</evidence>
<reference evidence="4" key="1">
    <citation type="submission" date="2021-01" db="EMBL/GenBank/DDBJ databases">
        <authorList>
            <person name="Corre E."/>
            <person name="Pelletier E."/>
            <person name="Niang G."/>
            <person name="Scheremetjew M."/>
            <person name="Finn R."/>
            <person name="Kale V."/>
            <person name="Holt S."/>
            <person name="Cochrane G."/>
            <person name="Meng A."/>
            <person name="Brown T."/>
            <person name="Cohen L."/>
        </authorList>
    </citation>
    <scope>NUCLEOTIDE SEQUENCE</scope>
    <source>
        <strain evidence="4">CCMP1723</strain>
    </source>
</reference>
<dbReference type="Gene3D" id="3.10.580.10">
    <property type="entry name" value="CBS-domain"/>
    <property type="match status" value="1"/>
</dbReference>
<dbReference type="InterPro" id="IPR018490">
    <property type="entry name" value="cNMP-bd_dom_sf"/>
</dbReference>
<dbReference type="Pfam" id="PF25562">
    <property type="entry name" value="CNBH_CNNM2_C"/>
    <property type="match status" value="1"/>
</dbReference>
<dbReference type="EMBL" id="HBEQ01000147">
    <property type="protein sequence ID" value="CAD8512691.1"/>
    <property type="molecule type" value="Transcribed_RNA"/>
</dbReference>
<dbReference type="SUPFAM" id="SSF51206">
    <property type="entry name" value="cAMP-binding domain-like"/>
    <property type="match status" value="1"/>
</dbReference>
<dbReference type="InterPro" id="IPR045095">
    <property type="entry name" value="ACDP"/>
</dbReference>
<dbReference type="InterPro" id="IPR046342">
    <property type="entry name" value="CBS_dom_sf"/>
</dbReference>
<accession>A0A7S0NGM8</accession>
<sequence>MSLDMVSLEILAEGGEEQERECAKKILPIRAKGNLLLCTLLLGNTMVNALIAILMADLTDGLVGLALSTLSIVVLGEIVPQAACSRYGLYIGANTVWVVKIFIIIMYAVAWPISVILDLILGRDIGQVYSAAELHKLIRIHVENPDAQEESGLNKDDGNLLTGALEYKDKTVADVMTTIEKVFMLDSQTRLTFPVLMEIYKSGFTRIPIYEIDRQNIVGILFTKDLILIDPDDGVEIAAVISFHGNREGGFVRGVPDDTSLDKVFREFKFSYLHLLVAYGETAHANHICGMDDDRIGKDSPHLSFRTDHVSDYTTAHSLTGNRRVVTGVITLEDVLEAVIKDEIVDETDNFVDVNKTETLVRGRGGSQRPDPTNFLTMFEHKIRNQTKLSDAETAAIIAFLSLNVPEFKELARFGGVFKKLVNASQVEERDVSEDEERVTVVGLSSVAPHRVEANTIENVSGRRLTLKENGSMAAHRSQSSIENVNKSNVDLLNSGPIFCKGQSSNYFVLILQGKILVHAGADDFESELGPWCYIGQKALTTEPFIPDFRATPHGLCRLLFIRRDDYKAAMRAAQVEAMSGTRSVIGATDAAIAI</sequence>
<dbReference type="PANTHER" id="PTHR12064">
    <property type="entry name" value="METAL TRANSPORTER CNNM"/>
    <property type="match status" value="1"/>
</dbReference>
<evidence type="ECO:0000259" key="3">
    <source>
        <dbReference type="PROSITE" id="PS51846"/>
    </source>
</evidence>
<dbReference type="PANTHER" id="PTHR12064:SF94">
    <property type="entry name" value="UNEXTENDED PROTEIN"/>
    <property type="match status" value="1"/>
</dbReference>
<organism evidence="4">
    <name type="scientific">Micromonas pusilla</name>
    <name type="common">Picoplanktonic green alga</name>
    <name type="synonym">Chromulina pusilla</name>
    <dbReference type="NCBI Taxonomy" id="38833"/>
    <lineage>
        <taxon>Eukaryota</taxon>
        <taxon>Viridiplantae</taxon>
        <taxon>Chlorophyta</taxon>
        <taxon>Mamiellophyceae</taxon>
        <taxon>Mamiellales</taxon>
        <taxon>Mamiellaceae</taxon>
        <taxon>Micromonas</taxon>
    </lineage>
</organism>
<keyword evidence="1 2" id="KW-1133">Transmembrane helix</keyword>
<name>A0A7S0NGM8_MICPS</name>
<keyword evidence="1 2" id="KW-0472">Membrane</keyword>
<evidence type="ECO:0000256" key="2">
    <source>
        <dbReference type="SAM" id="Phobius"/>
    </source>
</evidence>
<feature type="domain" description="CNNM transmembrane" evidence="3">
    <location>
        <begin position="1"/>
        <end position="157"/>
    </location>
</feature>
<dbReference type="AlphaFoldDB" id="A0A7S0NGM8"/>
<keyword evidence="1 2" id="KW-0812">Transmembrane</keyword>
<protein>
    <recommendedName>
        <fullName evidence="3">CNNM transmembrane domain-containing protein</fullName>
    </recommendedName>
</protein>
<gene>
    <name evidence="4" type="ORF">MCOM1403_LOCUS116</name>
</gene>
<evidence type="ECO:0000313" key="4">
    <source>
        <dbReference type="EMBL" id="CAD8512691.1"/>
    </source>
</evidence>
<dbReference type="InterPro" id="IPR002550">
    <property type="entry name" value="CNNM"/>
</dbReference>